<dbReference type="AlphaFoldDB" id="A0AAV4PNB1"/>
<feature type="region of interest" description="Disordered" evidence="1">
    <location>
        <begin position="36"/>
        <end position="67"/>
    </location>
</feature>
<evidence type="ECO:0000256" key="1">
    <source>
        <dbReference type="SAM" id="MobiDB-lite"/>
    </source>
</evidence>
<gene>
    <name evidence="2" type="ORF">CDAR_240481</name>
</gene>
<protein>
    <submittedName>
        <fullName evidence="2">Uncharacterized protein</fullName>
    </submittedName>
</protein>
<dbReference type="Proteomes" id="UP001054837">
    <property type="component" value="Unassembled WGS sequence"/>
</dbReference>
<comment type="caution">
    <text evidence="2">The sequence shown here is derived from an EMBL/GenBank/DDBJ whole genome shotgun (WGS) entry which is preliminary data.</text>
</comment>
<organism evidence="2 3">
    <name type="scientific">Caerostris darwini</name>
    <dbReference type="NCBI Taxonomy" id="1538125"/>
    <lineage>
        <taxon>Eukaryota</taxon>
        <taxon>Metazoa</taxon>
        <taxon>Ecdysozoa</taxon>
        <taxon>Arthropoda</taxon>
        <taxon>Chelicerata</taxon>
        <taxon>Arachnida</taxon>
        <taxon>Araneae</taxon>
        <taxon>Araneomorphae</taxon>
        <taxon>Entelegynae</taxon>
        <taxon>Araneoidea</taxon>
        <taxon>Araneidae</taxon>
        <taxon>Caerostris</taxon>
    </lineage>
</organism>
<keyword evidence="3" id="KW-1185">Reference proteome</keyword>
<accession>A0AAV4PNB1</accession>
<evidence type="ECO:0000313" key="3">
    <source>
        <dbReference type="Proteomes" id="UP001054837"/>
    </source>
</evidence>
<evidence type="ECO:0000313" key="2">
    <source>
        <dbReference type="EMBL" id="GIX98455.1"/>
    </source>
</evidence>
<name>A0AAV4PNB1_9ARAC</name>
<dbReference type="EMBL" id="BPLQ01003166">
    <property type="protein sequence ID" value="GIX98455.1"/>
    <property type="molecule type" value="Genomic_DNA"/>
</dbReference>
<reference evidence="2 3" key="1">
    <citation type="submission" date="2021-06" db="EMBL/GenBank/DDBJ databases">
        <title>Caerostris darwini draft genome.</title>
        <authorList>
            <person name="Kono N."/>
            <person name="Arakawa K."/>
        </authorList>
    </citation>
    <scope>NUCLEOTIDE SEQUENCE [LARGE SCALE GENOMIC DNA]</scope>
</reference>
<proteinExistence type="predicted"/>
<sequence>MHYTSASSWLQRNVRKVTWQDDGKLLRRRCYQRVRSEGPSLPSTPIPTIPVPLHNRNPTPFSSASSTSHSQHARFRGFASFVYVMKRDALPSIVLPPPPPPHHPFFSAGRAEEDSLANEYRRKFLALIKTFVASVSPTPTTPPPYLFLSFHLLATELKSLVIH</sequence>